<dbReference type="InterPro" id="IPR038726">
    <property type="entry name" value="PDDEXK_AddAB-type"/>
</dbReference>
<name>A0A4U2Z3J7_9BACT</name>
<dbReference type="SUPFAM" id="SSF52540">
    <property type="entry name" value="P-loop containing nucleoside triphosphate hydrolases"/>
    <property type="match status" value="1"/>
</dbReference>
<reference evidence="2 3" key="1">
    <citation type="submission" date="2019-04" db="EMBL/GenBank/DDBJ databases">
        <title>Sulfurimonas crateris sp. nov. a facultative anaerobic sulfur-oxidizing chemolithautotrophic bacterium isolated from a terrestrial mud vulcano.</title>
        <authorList>
            <person name="Ratnikova N.M."/>
            <person name="Slobodkin A.I."/>
            <person name="Merkel A.Y."/>
            <person name="Novikov A."/>
            <person name="Bonch-Osmolovskaya E.A."/>
            <person name="Slobodkina G.B."/>
        </authorList>
    </citation>
    <scope>NUCLEOTIDE SEQUENCE [LARGE SCALE GENOMIC DNA]</scope>
    <source>
        <strain evidence="2 3">SN118</strain>
    </source>
</reference>
<dbReference type="Proteomes" id="UP000309561">
    <property type="component" value="Unassembled WGS sequence"/>
</dbReference>
<dbReference type="InterPro" id="IPR011335">
    <property type="entry name" value="Restrct_endonuc-II-like"/>
</dbReference>
<evidence type="ECO:0000313" key="3">
    <source>
        <dbReference type="Proteomes" id="UP000309561"/>
    </source>
</evidence>
<evidence type="ECO:0000313" key="2">
    <source>
        <dbReference type="EMBL" id="TKI68669.1"/>
    </source>
</evidence>
<dbReference type="Pfam" id="PF12705">
    <property type="entry name" value="PDDEXK_1"/>
    <property type="match status" value="1"/>
</dbReference>
<dbReference type="RefSeq" id="WP_137014713.1">
    <property type="nucleotide sequence ID" value="NZ_SZPX01000007.1"/>
</dbReference>
<dbReference type="InterPro" id="IPR011604">
    <property type="entry name" value="PDDEXK-like_dom_sf"/>
</dbReference>
<accession>A0A4U2Z3J7</accession>
<evidence type="ECO:0000259" key="1">
    <source>
        <dbReference type="Pfam" id="PF12705"/>
    </source>
</evidence>
<protein>
    <submittedName>
        <fullName evidence="2">Dna2/Cas4 domain-containing protein</fullName>
    </submittedName>
</protein>
<dbReference type="InterPro" id="IPR027417">
    <property type="entry name" value="P-loop_NTPase"/>
</dbReference>
<organism evidence="2 3">
    <name type="scientific">Sulfurimonas crateris</name>
    <dbReference type="NCBI Taxonomy" id="2574727"/>
    <lineage>
        <taxon>Bacteria</taxon>
        <taxon>Pseudomonadati</taxon>
        <taxon>Campylobacterota</taxon>
        <taxon>Epsilonproteobacteria</taxon>
        <taxon>Campylobacterales</taxon>
        <taxon>Sulfurimonadaceae</taxon>
        <taxon>Sulfurimonas</taxon>
    </lineage>
</organism>
<comment type="caution">
    <text evidence="2">The sequence shown here is derived from an EMBL/GenBank/DDBJ whole genome shotgun (WGS) entry which is preliminary data.</text>
</comment>
<dbReference type="EMBL" id="SZPX01000007">
    <property type="protein sequence ID" value="TKI68669.1"/>
    <property type="molecule type" value="Genomic_DNA"/>
</dbReference>
<gene>
    <name evidence="2" type="ORF">FCU45_09645</name>
</gene>
<dbReference type="Gene3D" id="3.90.320.10">
    <property type="match status" value="1"/>
</dbReference>
<sequence>MNESLIVLPSARAIRQKLFHIEGLSLFLPNYSTMSDFISKLCMVEGFKALDEDGRVLLLLEASDFKNFKNLQIQRNFFTFTKNSSYIFKFFEELSAERYNIKALSTSDIYGEYEEHITILEELYGRYEALCRERKLLDGIFLPKLYTFNAPFVKKYKNIELHVDGHLTNFELELLERCCAFSSVNILFSASRFNTKMQRKFLEIGIDLETGYRYKISLNTKEVFHKERIEQNTNVTCDSFSEPLLQAAFVKKKIYDFVKMGYKPQNIAVVLPDEKFAQLLRSFDEKSNFNFAMGEPFSMAFIYEKLDATCKYIEQDSKENEARLERVGDEFYIPLRSIYAKKSQESDILEFLKSYKESFLQGNRATRAELTIFEEELYALKNILPFMSEMSVKSLLMVFLQRLSSRTIDDVRGGKITVMGVLETRSVEFDAVIIVDFSDSNVPKKSDKDMFLNTNVREAANLPTMSDRENLQKHYYEMLINSSKEVAISFVKSKDSSASRFLKQLGIKEKSVYDEDSYARVLFAKGNSRLKEDEDIVLEYSFRGKNLSATRLKTFLTCKRKYYYHYVKSIQNHEIPKDMPKEHEIGSDVHTALKELYANRSFYESADELKRDLNAALKDASGESELEEYLMAMQARRMEAFCQNEVKRFADGWRVDQCEVTLQAEFAGMSISGQIDRVDRRGSDIYVLDYKTGSYPLYNEKNFTEATDFQLEFYYLLAQKLGNVVGCGYYDLKESKIVDEPFLREKLGVLESNIKDLLNIEDVNFSKCEEVKNCQFCEYKIMCGRE</sequence>
<proteinExistence type="predicted"/>
<dbReference type="SUPFAM" id="SSF52980">
    <property type="entry name" value="Restriction endonuclease-like"/>
    <property type="match status" value="1"/>
</dbReference>
<feature type="domain" description="PD-(D/E)XK endonuclease-like" evidence="1">
    <location>
        <begin position="547"/>
        <end position="783"/>
    </location>
</feature>
<dbReference type="AlphaFoldDB" id="A0A4U2Z3J7"/>
<keyword evidence="3" id="KW-1185">Reference proteome</keyword>
<dbReference type="OrthoDB" id="9766257at2"/>